<dbReference type="EC" id="4.1.3.44" evidence="4"/>
<dbReference type="SFLD" id="SFLDF00284">
    <property type="entry name" value="tRNA_wybutosine-synthesizing"/>
    <property type="match status" value="1"/>
</dbReference>
<comment type="cofactor">
    <cofactor evidence="1">
        <name>[4Fe-4S] cluster</name>
        <dbReference type="ChEBI" id="CHEBI:49883"/>
    </cofactor>
</comment>
<keyword evidence="6" id="KW-0949">S-adenosyl-L-methionine</keyword>
<dbReference type="GO" id="GO:0010181">
    <property type="term" value="F:FMN binding"/>
    <property type="evidence" value="ECO:0007669"/>
    <property type="project" value="InterPro"/>
</dbReference>
<dbReference type="SFLD" id="SFLDG01071">
    <property type="entry name" value="tRNA_wybutosine-synthesizing"/>
    <property type="match status" value="1"/>
</dbReference>
<dbReference type="InterPro" id="IPR007197">
    <property type="entry name" value="rSAM"/>
</dbReference>
<dbReference type="SUPFAM" id="SSF102114">
    <property type="entry name" value="Radical SAM enzymes"/>
    <property type="match status" value="1"/>
</dbReference>
<keyword evidence="10" id="KW-0411">Iron-sulfur</keyword>
<comment type="catalytic activity">
    <reaction evidence="12">
        <text>N(1)-methylguanosine(37) in tRNA(Phe) + pyruvate + S-adenosyl-L-methionine = 4-demethylwyosine(37) in tRNA(Phe) + 5'-deoxyadenosine + L-methionine + CO2 + H2O</text>
        <dbReference type="Rhea" id="RHEA:36347"/>
        <dbReference type="Rhea" id="RHEA-COMP:10164"/>
        <dbReference type="Rhea" id="RHEA-COMP:10165"/>
        <dbReference type="ChEBI" id="CHEBI:15361"/>
        <dbReference type="ChEBI" id="CHEBI:15377"/>
        <dbReference type="ChEBI" id="CHEBI:16526"/>
        <dbReference type="ChEBI" id="CHEBI:17319"/>
        <dbReference type="ChEBI" id="CHEBI:57844"/>
        <dbReference type="ChEBI" id="CHEBI:59789"/>
        <dbReference type="ChEBI" id="CHEBI:64315"/>
        <dbReference type="ChEBI" id="CHEBI:73542"/>
        <dbReference type="EC" id="4.1.3.44"/>
    </reaction>
</comment>
<dbReference type="PANTHER" id="PTHR13930">
    <property type="entry name" value="S-ADENOSYL-L-METHIONINE-DEPENDENT TRNA 4-DEMETHYLWYOSINE SYNTHASE"/>
    <property type="match status" value="1"/>
</dbReference>
<dbReference type="Pfam" id="PF08608">
    <property type="entry name" value="Wyosine_form"/>
    <property type="match status" value="1"/>
</dbReference>
<keyword evidence="9" id="KW-0408">Iron</keyword>
<protein>
    <recommendedName>
        <fullName evidence="4">tRNA 4-demethylwyosine synthase (AdoMet-dependent)</fullName>
        <ecNumber evidence="4">4.1.3.44</ecNumber>
    </recommendedName>
</protein>
<dbReference type="SUPFAM" id="SSF52218">
    <property type="entry name" value="Flavoproteins"/>
    <property type="match status" value="1"/>
</dbReference>
<dbReference type="GO" id="GO:0031591">
    <property type="term" value="P:wybutosine biosynthetic process"/>
    <property type="evidence" value="ECO:0007669"/>
    <property type="project" value="TreeGrafter"/>
</dbReference>
<dbReference type="GO" id="GO:0046872">
    <property type="term" value="F:metal ion binding"/>
    <property type="evidence" value="ECO:0007669"/>
    <property type="project" value="UniProtKB-KW"/>
</dbReference>
<keyword evidence="14" id="KW-0732">Signal</keyword>
<keyword evidence="18" id="KW-1185">Reference proteome</keyword>
<dbReference type="PANTHER" id="PTHR13930:SF0">
    <property type="entry name" value="S-ADENOSYL-L-METHIONINE-DEPENDENT TRNA 4-DEMETHYLWYOSINE SYNTHASE TYW1-RELATED"/>
    <property type="match status" value="1"/>
</dbReference>
<name>A0AAD7XPV7_9STRA</name>
<dbReference type="Pfam" id="PF00258">
    <property type="entry name" value="Flavodoxin_1"/>
    <property type="match status" value="1"/>
</dbReference>
<evidence type="ECO:0000256" key="12">
    <source>
        <dbReference type="ARBA" id="ARBA00049466"/>
    </source>
</evidence>
<sequence>MVLVILVIIASVVVVVRRVRRKRGEAVVVVYGTTKGRAREVANELAAGLSRPSIIVDAARDEIRWEIPRDIVVIVATYDGLAPEGTRQTFADLEEASADFRVGAALTGKKYSILGLGSSAYAEYNTAAKTIDGHLRRFGGARVACEFLDDCKNDRAKEARWMKRTIKAMESKKKTKILNLPPPSREEQPDDIEDTAAAAAVQVTARQARNLKKEGYALVGSHSAVKLCRWTKHQLRGRGGCYKHTFYGITSYQCMEATPSLACANKCVFCWRHHTNPVSKEWKWSADDPWWIVDAAVREHVKMIRAAKGIPGVLEDRWREAHTVRHCALSLVGEPIMYPRINELVGELHRRGISTFLVTNAQFPEALETLDPVTQLYVSVDAPTEKELLEIDRPLFKDAWDRLKRSLEIAKRKKGRTVARLTIVKGYNNDPAGYADLVNGVTFVEIKGVTFCGKSDASNLTMDNCPWYDEVLDFARDLLRHLPDYDIACAHKHSVSVLLARTELKKDGVWHTWIDYEKFLDLLRTSSPGDFGVEDYWAPTPSWALFGAQEDGFDPSDTRLYKKKANGKSR</sequence>
<dbReference type="InterPro" id="IPR034556">
    <property type="entry name" value="tRNA_wybutosine-synthase"/>
</dbReference>
<dbReference type="SFLD" id="SFLDS00029">
    <property type="entry name" value="Radical_SAM"/>
    <property type="match status" value="1"/>
</dbReference>
<dbReference type="Gene3D" id="3.40.50.360">
    <property type="match status" value="1"/>
</dbReference>
<dbReference type="InterPro" id="IPR029039">
    <property type="entry name" value="Flavoprotein-like_sf"/>
</dbReference>
<comment type="pathway">
    <text evidence="2">tRNA modification; wybutosine-tRNA(Phe) biosynthesis.</text>
</comment>
<dbReference type="EMBL" id="JAQMWT010000044">
    <property type="protein sequence ID" value="KAJ8612669.1"/>
    <property type="molecule type" value="Genomic_DNA"/>
</dbReference>
<organism evidence="17 18">
    <name type="scientific">Chrysophaeum taylorii</name>
    <dbReference type="NCBI Taxonomy" id="2483200"/>
    <lineage>
        <taxon>Eukaryota</taxon>
        <taxon>Sar</taxon>
        <taxon>Stramenopiles</taxon>
        <taxon>Ochrophyta</taxon>
        <taxon>Pelagophyceae</taxon>
        <taxon>Pelagomonadales</taxon>
        <taxon>Pelagomonadaceae</taxon>
        <taxon>Chrysophaeum</taxon>
    </lineage>
</organism>
<dbReference type="Pfam" id="PF04055">
    <property type="entry name" value="Radical_SAM"/>
    <property type="match status" value="1"/>
</dbReference>
<dbReference type="PROSITE" id="PS51918">
    <property type="entry name" value="RADICAL_SAM"/>
    <property type="match status" value="1"/>
</dbReference>
<evidence type="ECO:0000256" key="3">
    <source>
        <dbReference type="ARBA" id="ARBA00010115"/>
    </source>
</evidence>
<dbReference type="InterPro" id="IPR058240">
    <property type="entry name" value="rSAM_sf"/>
</dbReference>
<evidence type="ECO:0000259" key="16">
    <source>
        <dbReference type="PROSITE" id="PS51918"/>
    </source>
</evidence>
<evidence type="ECO:0000313" key="18">
    <source>
        <dbReference type="Proteomes" id="UP001230188"/>
    </source>
</evidence>
<feature type="signal peptide" evidence="14">
    <location>
        <begin position="1"/>
        <end position="18"/>
    </location>
</feature>
<reference evidence="17" key="1">
    <citation type="submission" date="2023-01" db="EMBL/GenBank/DDBJ databases">
        <title>Metagenome sequencing of chrysophaentin producing Chrysophaeum taylorii.</title>
        <authorList>
            <person name="Davison J."/>
            <person name="Bewley C."/>
        </authorList>
    </citation>
    <scope>NUCLEOTIDE SEQUENCE</scope>
    <source>
        <strain evidence="17">NIES-1699</strain>
    </source>
</reference>
<evidence type="ECO:0000256" key="9">
    <source>
        <dbReference type="ARBA" id="ARBA00023004"/>
    </source>
</evidence>
<evidence type="ECO:0000256" key="6">
    <source>
        <dbReference type="ARBA" id="ARBA00022691"/>
    </source>
</evidence>
<evidence type="ECO:0000259" key="15">
    <source>
        <dbReference type="PROSITE" id="PS50902"/>
    </source>
</evidence>
<evidence type="ECO:0000256" key="14">
    <source>
        <dbReference type="SAM" id="SignalP"/>
    </source>
</evidence>
<evidence type="ECO:0000313" key="17">
    <source>
        <dbReference type="EMBL" id="KAJ8612669.1"/>
    </source>
</evidence>
<dbReference type="CDD" id="cd01335">
    <property type="entry name" value="Radical_SAM"/>
    <property type="match status" value="1"/>
</dbReference>
<keyword evidence="8" id="KW-0479">Metal-binding</keyword>
<evidence type="ECO:0000256" key="4">
    <source>
        <dbReference type="ARBA" id="ARBA00012821"/>
    </source>
</evidence>
<keyword evidence="11" id="KW-0456">Lyase</keyword>
<evidence type="ECO:0000256" key="10">
    <source>
        <dbReference type="ARBA" id="ARBA00023014"/>
    </source>
</evidence>
<dbReference type="InterPro" id="IPR013785">
    <property type="entry name" value="Aldolase_TIM"/>
</dbReference>
<comment type="caution">
    <text evidence="17">The sequence shown here is derived from an EMBL/GenBank/DDBJ whole genome shotgun (WGS) entry which is preliminary data.</text>
</comment>
<dbReference type="GO" id="GO:0102521">
    <property type="term" value="F:tRNA-4-demethylwyosine synthase activity"/>
    <property type="evidence" value="ECO:0007669"/>
    <property type="project" value="UniProtKB-EC"/>
</dbReference>
<feature type="compositionally biased region" description="Basic residues" evidence="13">
    <location>
        <begin position="561"/>
        <end position="570"/>
    </location>
</feature>
<dbReference type="InterPro" id="IPR013917">
    <property type="entry name" value="tRNA_wybutosine-synth"/>
</dbReference>
<feature type="domain" description="Flavodoxin-like" evidence="15">
    <location>
        <begin position="27"/>
        <end position="166"/>
    </location>
</feature>
<keyword evidence="7" id="KW-0819">tRNA processing</keyword>
<accession>A0AAD7XPV7</accession>
<dbReference type="Proteomes" id="UP001230188">
    <property type="component" value="Unassembled WGS sequence"/>
</dbReference>
<evidence type="ECO:0000256" key="1">
    <source>
        <dbReference type="ARBA" id="ARBA00001966"/>
    </source>
</evidence>
<evidence type="ECO:0000256" key="2">
    <source>
        <dbReference type="ARBA" id="ARBA00004797"/>
    </source>
</evidence>
<comment type="similarity">
    <text evidence="3">Belongs to the TYW1 family.</text>
</comment>
<evidence type="ECO:0000256" key="5">
    <source>
        <dbReference type="ARBA" id="ARBA00022485"/>
    </source>
</evidence>
<feature type="region of interest" description="Disordered" evidence="13">
    <location>
        <begin position="550"/>
        <end position="570"/>
    </location>
</feature>
<dbReference type="PROSITE" id="PS50902">
    <property type="entry name" value="FLAVODOXIN_LIKE"/>
    <property type="match status" value="1"/>
</dbReference>
<dbReference type="Gene3D" id="3.20.20.70">
    <property type="entry name" value="Aldolase class I"/>
    <property type="match status" value="1"/>
</dbReference>
<proteinExistence type="inferred from homology"/>
<evidence type="ECO:0000256" key="11">
    <source>
        <dbReference type="ARBA" id="ARBA00023239"/>
    </source>
</evidence>
<dbReference type="AlphaFoldDB" id="A0AAD7XPV7"/>
<feature type="domain" description="Radical SAM core" evidence="16">
    <location>
        <begin position="247"/>
        <end position="488"/>
    </location>
</feature>
<evidence type="ECO:0000256" key="8">
    <source>
        <dbReference type="ARBA" id="ARBA00022723"/>
    </source>
</evidence>
<feature type="chain" id="PRO_5042126350" description="tRNA 4-demethylwyosine synthase (AdoMet-dependent)" evidence="14">
    <location>
        <begin position="19"/>
        <end position="570"/>
    </location>
</feature>
<dbReference type="InterPro" id="IPR008254">
    <property type="entry name" value="Flavodoxin/NO_synth"/>
</dbReference>
<keyword evidence="5" id="KW-0004">4Fe-4S</keyword>
<dbReference type="GO" id="GO:0051539">
    <property type="term" value="F:4 iron, 4 sulfur cluster binding"/>
    <property type="evidence" value="ECO:0007669"/>
    <property type="project" value="UniProtKB-KW"/>
</dbReference>
<evidence type="ECO:0000256" key="13">
    <source>
        <dbReference type="SAM" id="MobiDB-lite"/>
    </source>
</evidence>
<gene>
    <name evidence="17" type="ORF">CTAYLR_002122</name>
</gene>
<evidence type="ECO:0000256" key="7">
    <source>
        <dbReference type="ARBA" id="ARBA00022694"/>
    </source>
</evidence>